<evidence type="ECO:0000313" key="3">
    <source>
        <dbReference type="Proteomes" id="UP000187266"/>
    </source>
</evidence>
<dbReference type="AlphaFoldDB" id="A0A1U7DKN8"/>
<dbReference type="STRING" id="1267768.BV394_12450"/>
<evidence type="ECO:0000259" key="1">
    <source>
        <dbReference type="Pfam" id="PF12697"/>
    </source>
</evidence>
<dbReference type="SUPFAM" id="SSF53474">
    <property type="entry name" value="alpha/beta-Hydrolases"/>
    <property type="match status" value="1"/>
</dbReference>
<dbReference type="InterPro" id="IPR000073">
    <property type="entry name" value="AB_hydrolase_1"/>
</dbReference>
<dbReference type="PANTHER" id="PTHR10992:SF1086">
    <property type="entry name" value="AB HYDROLASE-1 DOMAIN-CONTAINING PROTEIN"/>
    <property type="match status" value="1"/>
</dbReference>
<dbReference type="InterPro" id="IPR045889">
    <property type="entry name" value="MES/HNL"/>
</dbReference>
<dbReference type="PANTHER" id="PTHR10992">
    <property type="entry name" value="METHYLESTERASE FAMILY MEMBER"/>
    <property type="match status" value="1"/>
</dbReference>
<accession>A0A1U7DKN8</accession>
<keyword evidence="3" id="KW-1185">Reference proteome</keyword>
<dbReference type="RefSeq" id="WP_076980456.1">
    <property type="nucleotide sequence ID" value="NZ_CP019124.1"/>
</dbReference>
<evidence type="ECO:0000313" key="2">
    <source>
        <dbReference type="EMBL" id="APX90438.1"/>
    </source>
</evidence>
<dbReference type="InterPro" id="IPR029058">
    <property type="entry name" value="AB_hydrolase_fold"/>
</dbReference>
<name>A0A1U7DKN8_9RHOB</name>
<dbReference type="OrthoDB" id="9814966at2"/>
<proteinExistence type="predicted"/>
<sequence>MARFLLIHGSCHGAWCWDMLISELEALGHAARAIDLPGAGDDATPVGQVTLAAYRDAVVAALDDGAGPSILLGHSAGGFPITAAAEEAPELVRALVYLCAYVPKPGQSLVDLRRAAPRQPLMPAVKLAEDGKSFTVRPEMREEVFYHDCPPEARALADAKLRPQPVAPQATALGPTPRADRLPRHYIRCTQDRTIPPEYQLTLSKDFTSGNVHALNSAHSPFFSQPATLAALLNTISEAL</sequence>
<gene>
    <name evidence="2" type="ORF">BV394_12450</name>
</gene>
<dbReference type="GO" id="GO:0080032">
    <property type="term" value="F:methyl jasmonate esterase activity"/>
    <property type="evidence" value="ECO:0007669"/>
    <property type="project" value="TreeGrafter"/>
</dbReference>
<dbReference type="Gene3D" id="3.40.50.1820">
    <property type="entry name" value="alpha/beta hydrolase"/>
    <property type="match status" value="1"/>
</dbReference>
<dbReference type="GO" id="GO:0080030">
    <property type="term" value="F:methyl indole-3-acetate esterase activity"/>
    <property type="evidence" value="ECO:0007669"/>
    <property type="project" value="TreeGrafter"/>
</dbReference>
<feature type="domain" description="AB hydrolase-1" evidence="1">
    <location>
        <begin position="4"/>
        <end position="231"/>
    </location>
</feature>
<protein>
    <submittedName>
        <fullName evidence="2">Esterase</fullName>
    </submittedName>
</protein>
<dbReference type="EMBL" id="CP019124">
    <property type="protein sequence ID" value="APX90438.1"/>
    <property type="molecule type" value="Genomic_DNA"/>
</dbReference>
<dbReference type="Proteomes" id="UP000187266">
    <property type="component" value="Chromosome"/>
</dbReference>
<accession>A0A2M9DCZ7</accession>
<reference evidence="2 3" key="1">
    <citation type="submission" date="2017-01" db="EMBL/GenBank/DDBJ databases">
        <title>Genomic analysis of Xuhuaishuia manganoxidans DY6-4.</title>
        <authorList>
            <person name="Wang X."/>
        </authorList>
    </citation>
    <scope>NUCLEOTIDE SEQUENCE [LARGE SCALE GENOMIC DNA]</scope>
    <source>
        <strain evidence="2 3">DY6-4</strain>
    </source>
</reference>
<dbReference type="Pfam" id="PF12697">
    <property type="entry name" value="Abhydrolase_6"/>
    <property type="match status" value="1"/>
</dbReference>
<organism evidence="2 3">
    <name type="scientific">Brevirhabdus pacifica</name>
    <dbReference type="NCBI Taxonomy" id="1267768"/>
    <lineage>
        <taxon>Bacteria</taxon>
        <taxon>Pseudomonadati</taxon>
        <taxon>Pseudomonadota</taxon>
        <taxon>Alphaproteobacteria</taxon>
        <taxon>Rhodobacterales</taxon>
        <taxon>Paracoccaceae</taxon>
        <taxon>Brevirhabdus</taxon>
    </lineage>
</organism>